<dbReference type="InterPro" id="IPR001433">
    <property type="entry name" value="OxRdtase_FAD/NAD-bd"/>
</dbReference>
<sequence length="502" mass="54414">MRAWLDGLLGRFTMYRLVLVVLGVLALYSIILDLLGWLTFGLPAIFASLLISLLVTTLVSWLLGLVFRVKVQLESSLISGLLIYFLFWPSLQAGELAGIALAAATASASKFLLAWRGRHIFNPAAIGAFLVSLTGLNIATWWTATPAMLWLLVPAAALVLYRSSKLIFAAIFIVTAATIIIVRLLSNGLALGAALSQPFASLPVLFFVGFMLSEPLTLPPRRYQQWLLAGLVAVLFSVPFQLGPVFSTPELALLIGNLLAFTVGQRGGLRLSFQGARQLTPTSMEYRFSAARPVRFAAGQYMELSLPHRKPDWRGSRRVFSLTTDPRQGAQLAFGLRLAEPSSSFKRELNSLKAGAVISATGVWGDFVLPAGRAPLLLMAAGVGITPFLSQLRHLQHSAAEHRDVVLLYVISSLDEFGYREELLKLTAAEGIRLLISAPEDPGVGEYLSTGYPSAEQLKTAVPDISARRSYASGSPTFVAHARSIGHHAGARKVHTDSFLGY</sequence>
<dbReference type="RefSeq" id="WP_045074685.1">
    <property type="nucleotide sequence ID" value="NZ_CP011005.1"/>
</dbReference>
<organism evidence="11 12">
    <name type="scientific">Psychromicrobium lacuslunae</name>
    <dbReference type="NCBI Taxonomy" id="1618207"/>
    <lineage>
        <taxon>Bacteria</taxon>
        <taxon>Bacillati</taxon>
        <taxon>Actinomycetota</taxon>
        <taxon>Actinomycetes</taxon>
        <taxon>Micrococcales</taxon>
        <taxon>Micrococcaceae</taxon>
        <taxon>Psychromicrobium</taxon>
    </lineage>
</organism>
<feature type="transmembrane region" description="Helical" evidence="9">
    <location>
        <begin position="37"/>
        <end position="64"/>
    </location>
</feature>
<keyword evidence="4" id="KW-0479">Metal-binding</keyword>
<evidence type="ECO:0000256" key="5">
    <source>
        <dbReference type="ARBA" id="ARBA00022827"/>
    </source>
</evidence>
<dbReference type="AlphaFoldDB" id="A0A0D4BYY8"/>
<dbReference type="Gene3D" id="3.40.50.80">
    <property type="entry name" value="Nucleotide-binding domain of ferredoxin-NADP reductase (FNR) module"/>
    <property type="match status" value="1"/>
</dbReference>
<evidence type="ECO:0000256" key="4">
    <source>
        <dbReference type="ARBA" id="ARBA00022723"/>
    </source>
</evidence>
<dbReference type="STRING" id="1618207.UM93_07255"/>
<feature type="transmembrane region" description="Helical" evidence="9">
    <location>
        <begin position="225"/>
        <end position="245"/>
    </location>
</feature>
<evidence type="ECO:0000256" key="6">
    <source>
        <dbReference type="ARBA" id="ARBA00023002"/>
    </source>
</evidence>
<name>A0A0D4BYY8_9MICC</name>
<dbReference type="KEGG" id="ari:UM93_07255"/>
<keyword evidence="2" id="KW-0285">Flavoprotein</keyword>
<feature type="domain" description="FAD-binding FR-type" evidence="10">
    <location>
        <begin position="266"/>
        <end position="370"/>
    </location>
</feature>
<evidence type="ECO:0000256" key="8">
    <source>
        <dbReference type="ARBA" id="ARBA00023014"/>
    </source>
</evidence>
<keyword evidence="9" id="KW-0812">Transmembrane</keyword>
<keyword evidence="8" id="KW-0411">Iron-sulfur</keyword>
<dbReference type="GO" id="GO:0016491">
    <property type="term" value="F:oxidoreductase activity"/>
    <property type="evidence" value="ECO:0007669"/>
    <property type="project" value="UniProtKB-KW"/>
</dbReference>
<dbReference type="Gene3D" id="2.40.30.10">
    <property type="entry name" value="Translation factors"/>
    <property type="match status" value="1"/>
</dbReference>
<dbReference type="SUPFAM" id="SSF52343">
    <property type="entry name" value="Ferredoxin reductase-like, C-terminal NADP-linked domain"/>
    <property type="match status" value="1"/>
</dbReference>
<evidence type="ECO:0000313" key="12">
    <source>
        <dbReference type="Proteomes" id="UP000061839"/>
    </source>
</evidence>
<feature type="transmembrane region" description="Helical" evidence="9">
    <location>
        <begin position="12"/>
        <end position="31"/>
    </location>
</feature>
<evidence type="ECO:0000259" key="10">
    <source>
        <dbReference type="PROSITE" id="PS51384"/>
    </source>
</evidence>
<keyword evidence="6" id="KW-0560">Oxidoreductase</keyword>
<keyword evidence="5" id="KW-0274">FAD</keyword>
<feature type="transmembrane region" description="Helical" evidence="9">
    <location>
        <begin position="166"/>
        <end position="185"/>
    </location>
</feature>
<dbReference type="PANTHER" id="PTHR47354">
    <property type="entry name" value="NADH OXIDOREDUCTASE HCR"/>
    <property type="match status" value="1"/>
</dbReference>
<keyword evidence="7" id="KW-0408">Iron</keyword>
<comment type="cofactor">
    <cofactor evidence="1">
        <name>FAD</name>
        <dbReference type="ChEBI" id="CHEBI:57692"/>
    </cofactor>
</comment>
<dbReference type="CDD" id="cd00322">
    <property type="entry name" value="FNR_like"/>
    <property type="match status" value="1"/>
</dbReference>
<evidence type="ECO:0000256" key="7">
    <source>
        <dbReference type="ARBA" id="ARBA00023004"/>
    </source>
</evidence>
<dbReference type="Proteomes" id="UP000061839">
    <property type="component" value="Chromosome"/>
</dbReference>
<dbReference type="OrthoDB" id="9801223at2"/>
<gene>
    <name evidence="11" type="ORF">UM93_07255</name>
</gene>
<dbReference type="InterPro" id="IPR039261">
    <property type="entry name" value="FNR_nucleotide-bd"/>
</dbReference>
<evidence type="ECO:0000313" key="11">
    <source>
        <dbReference type="EMBL" id="AJT41360.1"/>
    </source>
</evidence>
<dbReference type="InterPro" id="IPR017927">
    <property type="entry name" value="FAD-bd_FR_type"/>
</dbReference>
<accession>A0A0D4BYY8</accession>
<keyword evidence="12" id="KW-1185">Reference proteome</keyword>
<dbReference type="SUPFAM" id="SSF63380">
    <property type="entry name" value="Riboflavin synthase domain-like"/>
    <property type="match status" value="1"/>
</dbReference>
<proteinExistence type="predicted"/>
<dbReference type="GO" id="GO:0051537">
    <property type="term" value="F:2 iron, 2 sulfur cluster binding"/>
    <property type="evidence" value="ECO:0007669"/>
    <property type="project" value="UniProtKB-KW"/>
</dbReference>
<dbReference type="PANTHER" id="PTHR47354:SF6">
    <property type="entry name" value="NADH OXIDOREDUCTASE HCR"/>
    <property type="match status" value="1"/>
</dbReference>
<reference evidence="11 12" key="1">
    <citation type="journal article" date="2015" name="Genome Announc.">
        <title>Complete Genome Sequencing of Protease-Producing Novel Arthrobacter sp. Strain IHBB 11108 Using PacBio Single-Molecule Real-Time Sequencing Technology.</title>
        <authorList>
            <person name="Kiran S."/>
            <person name="Swarnkar M.K."/>
            <person name="Pal M."/>
            <person name="Thakur R."/>
            <person name="Tewari R."/>
            <person name="Singh A.K."/>
            <person name="Gulati A."/>
        </authorList>
    </citation>
    <scope>NUCLEOTIDE SEQUENCE [LARGE SCALE GENOMIC DNA]</scope>
    <source>
        <strain evidence="11 12">IHBB 11108</strain>
    </source>
</reference>
<evidence type="ECO:0000256" key="3">
    <source>
        <dbReference type="ARBA" id="ARBA00022714"/>
    </source>
</evidence>
<dbReference type="InterPro" id="IPR050415">
    <property type="entry name" value="MRET"/>
</dbReference>
<dbReference type="Pfam" id="PF00175">
    <property type="entry name" value="NAD_binding_1"/>
    <property type="match status" value="1"/>
</dbReference>
<feature type="transmembrane region" description="Helical" evidence="9">
    <location>
        <begin position="191"/>
        <end position="213"/>
    </location>
</feature>
<dbReference type="EMBL" id="CP011005">
    <property type="protein sequence ID" value="AJT41360.1"/>
    <property type="molecule type" value="Genomic_DNA"/>
</dbReference>
<dbReference type="PATRIC" id="fig|1618207.4.peg.1469"/>
<dbReference type="PROSITE" id="PS51384">
    <property type="entry name" value="FAD_FR"/>
    <property type="match status" value="1"/>
</dbReference>
<keyword evidence="9" id="KW-1133">Transmembrane helix</keyword>
<dbReference type="InterPro" id="IPR017938">
    <property type="entry name" value="Riboflavin_synthase-like_b-brl"/>
</dbReference>
<evidence type="ECO:0000256" key="1">
    <source>
        <dbReference type="ARBA" id="ARBA00001974"/>
    </source>
</evidence>
<dbReference type="HOGENOM" id="CLU_042242_0_0_11"/>
<feature type="transmembrane region" description="Helical" evidence="9">
    <location>
        <begin position="144"/>
        <end position="161"/>
    </location>
</feature>
<protein>
    <submittedName>
        <fullName evidence="11">Oxidoreductase</fullName>
    </submittedName>
</protein>
<evidence type="ECO:0000256" key="9">
    <source>
        <dbReference type="SAM" id="Phobius"/>
    </source>
</evidence>
<dbReference type="GO" id="GO:0046872">
    <property type="term" value="F:metal ion binding"/>
    <property type="evidence" value="ECO:0007669"/>
    <property type="project" value="UniProtKB-KW"/>
</dbReference>
<keyword evidence="3" id="KW-0001">2Fe-2S</keyword>
<evidence type="ECO:0000256" key="2">
    <source>
        <dbReference type="ARBA" id="ARBA00022630"/>
    </source>
</evidence>
<keyword evidence="9" id="KW-0472">Membrane</keyword>